<feature type="transmembrane region" description="Helical" evidence="10">
    <location>
        <begin position="131"/>
        <end position="153"/>
    </location>
</feature>
<proteinExistence type="inferred from homology"/>
<dbReference type="PANTHER" id="PTHR12002">
    <property type="entry name" value="CLAUDIN"/>
    <property type="match status" value="1"/>
</dbReference>
<reference evidence="11 12" key="1">
    <citation type="submission" date="2024-02" db="EMBL/GenBank/DDBJ databases">
        <authorList>
            <person name="Daric V."/>
            <person name="Darras S."/>
        </authorList>
    </citation>
    <scope>NUCLEOTIDE SEQUENCE [LARGE SCALE GENOMIC DNA]</scope>
</reference>
<keyword evidence="8 10" id="KW-1133">Transmembrane helix</keyword>
<name>A0ABP0H5G7_CLALP</name>
<evidence type="ECO:0000313" key="12">
    <source>
        <dbReference type="Proteomes" id="UP001642483"/>
    </source>
</evidence>
<comment type="similarity">
    <text evidence="3">Belongs to the claudin family.</text>
</comment>
<sequence length="276" mass="30742">MLIGFKDIISPVKKRASHSVLLKNLNVTVVVFLACKEGKFFKLVFANFKLCCTVLSGSKMYCQISAFVLGLMATAACVTATFWNQWAVSGPESGGIAGPIWLWRSLWGECMQYQGGQYHCEEQASMLEDDAYLIIIRALMCISIIFSTGACFLTLVGLQCSRLLDDAPNKKRKLMFVSCCLHACAGVFTLGSMAWYTGLVVREYFSWENQDNIFRYEIGAAVYLGYVSSFFSIFAAIACGCMPGPRDETKDYAPRYTPSYKPSANGYVTKDKMEYV</sequence>
<evidence type="ECO:0000256" key="10">
    <source>
        <dbReference type="SAM" id="Phobius"/>
    </source>
</evidence>
<evidence type="ECO:0000313" key="11">
    <source>
        <dbReference type="EMBL" id="CAK8698658.1"/>
    </source>
</evidence>
<keyword evidence="7" id="KW-0965">Cell junction</keyword>
<evidence type="ECO:0000256" key="6">
    <source>
        <dbReference type="ARBA" id="ARBA00022692"/>
    </source>
</evidence>
<evidence type="ECO:0000256" key="5">
    <source>
        <dbReference type="ARBA" id="ARBA00022475"/>
    </source>
</evidence>
<dbReference type="Pfam" id="PF00822">
    <property type="entry name" value="PMP22_Claudin"/>
    <property type="match status" value="1"/>
</dbReference>
<feature type="transmembrane region" description="Helical" evidence="10">
    <location>
        <begin position="218"/>
        <end position="241"/>
    </location>
</feature>
<dbReference type="Gene3D" id="1.20.140.150">
    <property type="match status" value="1"/>
</dbReference>
<evidence type="ECO:0000256" key="1">
    <source>
        <dbReference type="ARBA" id="ARBA00004435"/>
    </source>
</evidence>
<keyword evidence="12" id="KW-1185">Reference proteome</keyword>
<protein>
    <recommendedName>
        <fullName evidence="13">Claudin</fullName>
    </recommendedName>
</protein>
<gene>
    <name evidence="11" type="ORF">CVLEPA_LOCUS32081</name>
</gene>
<keyword evidence="4" id="KW-0796">Tight junction</keyword>
<evidence type="ECO:0000256" key="2">
    <source>
        <dbReference type="ARBA" id="ARBA00004651"/>
    </source>
</evidence>
<dbReference type="PROSITE" id="PS51257">
    <property type="entry name" value="PROKAR_LIPOPROTEIN"/>
    <property type="match status" value="1"/>
</dbReference>
<feature type="transmembrane region" description="Helical" evidence="10">
    <location>
        <begin position="64"/>
        <end position="83"/>
    </location>
</feature>
<organism evidence="11 12">
    <name type="scientific">Clavelina lepadiformis</name>
    <name type="common">Light-bulb sea squirt</name>
    <name type="synonym">Ascidia lepadiformis</name>
    <dbReference type="NCBI Taxonomy" id="159417"/>
    <lineage>
        <taxon>Eukaryota</taxon>
        <taxon>Metazoa</taxon>
        <taxon>Chordata</taxon>
        <taxon>Tunicata</taxon>
        <taxon>Ascidiacea</taxon>
        <taxon>Aplousobranchia</taxon>
        <taxon>Clavelinidae</taxon>
        <taxon>Clavelina</taxon>
    </lineage>
</organism>
<comment type="caution">
    <text evidence="11">The sequence shown here is derived from an EMBL/GenBank/DDBJ whole genome shotgun (WGS) entry which is preliminary data.</text>
</comment>
<evidence type="ECO:0000256" key="8">
    <source>
        <dbReference type="ARBA" id="ARBA00022989"/>
    </source>
</evidence>
<keyword evidence="9 10" id="KW-0472">Membrane</keyword>
<dbReference type="EMBL" id="CAWYQH010000174">
    <property type="protein sequence ID" value="CAK8698658.1"/>
    <property type="molecule type" value="Genomic_DNA"/>
</dbReference>
<feature type="transmembrane region" description="Helical" evidence="10">
    <location>
        <begin position="174"/>
        <end position="198"/>
    </location>
</feature>
<dbReference type="InterPro" id="IPR006187">
    <property type="entry name" value="Claudin"/>
</dbReference>
<evidence type="ECO:0000256" key="9">
    <source>
        <dbReference type="ARBA" id="ARBA00023136"/>
    </source>
</evidence>
<dbReference type="PRINTS" id="PR01077">
    <property type="entry name" value="CLAUDIN"/>
</dbReference>
<evidence type="ECO:0000256" key="7">
    <source>
        <dbReference type="ARBA" id="ARBA00022949"/>
    </source>
</evidence>
<comment type="subcellular location">
    <subcellularLocation>
        <location evidence="1">Cell junction</location>
        <location evidence="1">Tight junction</location>
    </subcellularLocation>
    <subcellularLocation>
        <location evidence="2">Cell membrane</location>
        <topology evidence="2">Multi-pass membrane protein</topology>
    </subcellularLocation>
</comment>
<evidence type="ECO:0000256" key="4">
    <source>
        <dbReference type="ARBA" id="ARBA00022427"/>
    </source>
</evidence>
<dbReference type="InterPro" id="IPR004031">
    <property type="entry name" value="PMP22/EMP/MP20/Claudin"/>
</dbReference>
<accession>A0ABP0H5G7</accession>
<keyword evidence="6 10" id="KW-0812">Transmembrane</keyword>
<keyword evidence="5" id="KW-1003">Cell membrane</keyword>
<evidence type="ECO:0008006" key="13">
    <source>
        <dbReference type="Google" id="ProtNLM"/>
    </source>
</evidence>
<dbReference type="Proteomes" id="UP001642483">
    <property type="component" value="Unassembled WGS sequence"/>
</dbReference>
<evidence type="ECO:0000256" key="3">
    <source>
        <dbReference type="ARBA" id="ARBA00008295"/>
    </source>
</evidence>